<protein>
    <submittedName>
        <fullName evidence="2">Uncharacterized protein</fullName>
    </submittedName>
</protein>
<dbReference type="EMBL" id="JAEFCI010006839">
    <property type="protein sequence ID" value="KAG5459442.1"/>
    <property type="molecule type" value="Genomic_DNA"/>
</dbReference>
<proteinExistence type="predicted"/>
<keyword evidence="3" id="KW-1185">Reference proteome</keyword>
<name>A0A8H8DIU5_9FUNG</name>
<dbReference type="Proteomes" id="UP000673691">
    <property type="component" value="Unassembled WGS sequence"/>
</dbReference>
<feature type="region of interest" description="Disordered" evidence="1">
    <location>
        <begin position="1"/>
        <end position="20"/>
    </location>
</feature>
<evidence type="ECO:0000313" key="3">
    <source>
        <dbReference type="Proteomes" id="UP000673691"/>
    </source>
</evidence>
<evidence type="ECO:0000256" key="1">
    <source>
        <dbReference type="SAM" id="MobiDB-lite"/>
    </source>
</evidence>
<dbReference type="AlphaFoldDB" id="A0A8H8DIU5"/>
<dbReference type="InterPro" id="IPR040397">
    <property type="entry name" value="SWAP"/>
</dbReference>
<organism evidence="2 3">
    <name type="scientific">Olpidium bornovanus</name>
    <dbReference type="NCBI Taxonomy" id="278681"/>
    <lineage>
        <taxon>Eukaryota</taxon>
        <taxon>Fungi</taxon>
        <taxon>Fungi incertae sedis</taxon>
        <taxon>Olpidiomycota</taxon>
        <taxon>Olpidiomycotina</taxon>
        <taxon>Olpidiomycetes</taxon>
        <taxon>Olpidiales</taxon>
        <taxon>Olpidiaceae</taxon>
        <taxon>Olpidium</taxon>
    </lineage>
</organism>
<comment type="caution">
    <text evidence="2">The sequence shown here is derived from an EMBL/GenBank/DDBJ whole genome shotgun (WGS) entry which is preliminary data.</text>
</comment>
<evidence type="ECO:0000313" key="2">
    <source>
        <dbReference type="EMBL" id="KAG5459442.1"/>
    </source>
</evidence>
<feature type="compositionally biased region" description="Basic and acidic residues" evidence="1">
    <location>
        <begin position="10"/>
        <end position="20"/>
    </location>
</feature>
<sequence length="66" mass="7769">MWRAARRQGKKLEKAMDRAKARAEARKADLEKKMSDPVQFLRITGMTCKTYLDAEQHYFHEDPSNL</sequence>
<accession>A0A8H8DIU5</accession>
<gene>
    <name evidence="2" type="ORF">BJ554DRAFT_155</name>
</gene>
<dbReference type="PANTHER" id="PTHR13161">
    <property type="entry name" value="SPLICING FACTOR SUPPRESSOR OF WHITE APRICOT"/>
    <property type="match status" value="1"/>
</dbReference>
<dbReference type="PANTHER" id="PTHR13161:SF4">
    <property type="entry name" value="CLK4-ASSOCIATING SERINE_ARGININE RICH PROTEIN"/>
    <property type="match status" value="1"/>
</dbReference>
<reference evidence="2 3" key="1">
    <citation type="journal article" name="Sci. Rep.">
        <title>Genome-scale phylogenetic analyses confirm Olpidium as the closest living zoosporic fungus to the non-flagellated, terrestrial fungi.</title>
        <authorList>
            <person name="Chang Y."/>
            <person name="Rochon D."/>
            <person name="Sekimoto S."/>
            <person name="Wang Y."/>
            <person name="Chovatia M."/>
            <person name="Sandor L."/>
            <person name="Salamov A."/>
            <person name="Grigoriev I.V."/>
            <person name="Stajich J.E."/>
            <person name="Spatafora J.W."/>
        </authorList>
    </citation>
    <scope>NUCLEOTIDE SEQUENCE [LARGE SCALE GENOMIC DNA]</scope>
    <source>
        <strain evidence="2">S191</strain>
    </source>
</reference>